<dbReference type="KEGG" id="dli:dnl_12730"/>
<organism evidence="6 7">
    <name type="scientific">Desulfonema limicola</name>
    <dbReference type="NCBI Taxonomy" id="45656"/>
    <lineage>
        <taxon>Bacteria</taxon>
        <taxon>Pseudomonadati</taxon>
        <taxon>Thermodesulfobacteriota</taxon>
        <taxon>Desulfobacteria</taxon>
        <taxon>Desulfobacterales</taxon>
        <taxon>Desulfococcaceae</taxon>
        <taxon>Desulfonema</taxon>
    </lineage>
</organism>
<sequence length="327" mass="36085">MSKKIIICAIAAIFILSGCISPKINVFNNGQSSLKEYTLEGTGDHKILVIQVRGNITNKPQKGVLKNKQGMVSGIVSQLRKAEKDKNIKAVLFEIDSPGGSVTASDILYHEIMEFKRKTGMVIVVSMINAAASGAYYISLPADMITAHPTTITGSIGVIYMRPVITGFMEKIGADLNITKTGKEKDMGSMFRKSTQEEEKIIQDIVDQLGNRFFDLVKKHRNLSEEKMKKISTARVWLAHEARKLGLIDKIGYLKDAVNSAKTLAELPDNSRLVIYRHAKYHDDNMYKSSGSDYLGHLSVVDLGIFNTAASMPAGFYYLWLAGSSPD</sequence>
<dbReference type="InterPro" id="IPR004635">
    <property type="entry name" value="Pept_S49_SppA"/>
</dbReference>
<dbReference type="Gene3D" id="6.20.330.10">
    <property type="match status" value="1"/>
</dbReference>
<dbReference type="PANTHER" id="PTHR42987:SF4">
    <property type="entry name" value="PROTEASE SOHB-RELATED"/>
    <property type="match status" value="1"/>
</dbReference>
<dbReference type="GO" id="GO:0006508">
    <property type="term" value="P:proteolysis"/>
    <property type="evidence" value="ECO:0007669"/>
    <property type="project" value="UniProtKB-KW"/>
</dbReference>
<feature type="domain" description="Peptidase S49" evidence="5">
    <location>
        <begin position="117"/>
        <end position="267"/>
    </location>
</feature>
<evidence type="ECO:0000259" key="5">
    <source>
        <dbReference type="Pfam" id="PF01343"/>
    </source>
</evidence>
<keyword evidence="2" id="KW-0645">Protease</keyword>
<reference evidence="6" key="1">
    <citation type="journal article" date="2021" name="Microb. Physiol.">
        <title>Proteogenomic Insights into the Physiology of Marine, Sulfate-Reducing, Filamentous Desulfonema limicola and Desulfonema magnum.</title>
        <authorList>
            <person name="Schnaars V."/>
            <person name="Wohlbrand L."/>
            <person name="Scheve S."/>
            <person name="Hinrichs C."/>
            <person name="Reinhardt R."/>
            <person name="Rabus R."/>
        </authorList>
    </citation>
    <scope>NUCLEOTIDE SEQUENCE</scope>
    <source>
        <strain evidence="6">5ac10</strain>
    </source>
</reference>
<evidence type="ECO:0000256" key="1">
    <source>
        <dbReference type="ARBA" id="ARBA00008683"/>
    </source>
</evidence>
<dbReference type="InterPro" id="IPR047272">
    <property type="entry name" value="S49_SppA_C"/>
</dbReference>
<evidence type="ECO:0000313" key="7">
    <source>
        <dbReference type="Proteomes" id="UP000663720"/>
    </source>
</evidence>
<keyword evidence="3" id="KW-0378">Hydrolase</keyword>
<dbReference type="Proteomes" id="UP000663720">
    <property type="component" value="Chromosome"/>
</dbReference>
<keyword evidence="4" id="KW-0720">Serine protease</keyword>
<dbReference type="NCBIfam" id="TIGR00706">
    <property type="entry name" value="SppA_dom"/>
    <property type="match status" value="1"/>
</dbReference>
<dbReference type="AlphaFoldDB" id="A0A975B584"/>
<dbReference type="Gene3D" id="3.90.226.10">
    <property type="entry name" value="2-enoyl-CoA Hydratase, Chain A, domain 1"/>
    <property type="match status" value="1"/>
</dbReference>
<comment type="similarity">
    <text evidence="1">Belongs to the peptidase S49 family.</text>
</comment>
<dbReference type="PANTHER" id="PTHR42987">
    <property type="entry name" value="PEPTIDASE S49"/>
    <property type="match status" value="1"/>
</dbReference>
<protein>
    <submittedName>
        <fullName evidence="6">Signal peptide peptidase</fullName>
    </submittedName>
</protein>
<dbReference type="Pfam" id="PF01343">
    <property type="entry name" value="Peptidase_S49"/>
    <property type="match status" value="1"/>
</dbReference>
<dbReference type="RefSeq" id="WP_207690822.1">
    <property type="nucleotide sequence ID" value="NZ_CP061799.1"/>
</dbReference>
<evidence type="ECO:0000256" key="3">
    <source>
        <dbReference type="ARBA" id="ARBA00022801"/>
    </source>
</evidence>
<accession>A0A975B584</accession>
<dbReference type="EMBL" id="CP061799">
    <property type="protein sequence ID" value="QTA79026.1"/>
    <property type="molecule type" value="Genomic_DNA"/>
</dbReference>
<keyword evidence="7" id="KW-1185">Reference proteome</keyword>
<dbReference type="SUPFAM" id="SSF52096">
    <property type="entry name" value="ClpP/crotonase"/>
    <property type="match status" value="1"/>
</dbReference>
<dbReference type="GO" id="GO:0008236">
    <property type="term" value="F:serine-type peptidase activity"/>
    <property type="evidence" value="ECO:0007669"/>
    <property type="project" value="UniProtKB-KW"/>
</dbReference>
<name>A0A975B584_9BACT</name>
<dbReference type="InterPro" id="IPR029045">
    <property type="entry name" value="ClpP/crotonase-like_dom_sf"/>
</dbReference>
<dbReference type="PROSITE" id="PS51257">
    <property type="entry name" value="PROKAR_LIPOPROTEIN"/>
    <property type="match status" value="1"/>
</dbReference>
<evidence type="ECO:0000256" key="2">
    <source>
        <dbReference type="ARBA" id="ARBA00022670"/>
    </source>
</evidence>
<gene>
    <name evidence="6" type="primary">sppA</name>
    <name evidence="6" type="ORF">dnl_12730</name>
</gene>
<evidence type="ECO:0000313" key="6">
    <source>
        <dbReference type="EMBL" id="QTA79026.1"/>
    </source>
</evidence>
<proteinExistence type="inferred from homology"/>
<dbReference type="InterPro" id="IPR002142">
    <property type="entry name" value="Peptidase_S49"/>
</dbReference>
<evidence type="ECO:0000256" key="4">
    <source>
        <dbReference type="ARBA" id="ARBA00022825"/>
    </source>
</evidence>
<dbReference type="CDD" id="cd07023">
    <property type="entry name" value="S49_Sppa_N_C"/>
    <property type="match status" value="1"/>
</dbReference>